<sequence length="102" mass="11301">MSHGHDTGSPRQVEHVQWVPGANLRDSKAMPFPLFPTLQDLKEALMNNEDLVLDGNLEPVDELLAVWIAADMVHQLVELSVGSSTQMGKEGYWQGLEGSELF</sequence>
<dbReference type="AlphaFoldDB" id="A0AAD6YC26"/>
<accession>A0AAD6YC26</accession>
<organism evidence="1 2">
    <name type="scientific">Mycena pura</name>
    <dbReference type="NCBI Taxonomy" id="153505"/>
    <lineage>
        <taxon>Eukaryota</taxon>
        <taxon>Fungi</taxon>
        <taxon>Dikarya</taxon>
        <taxon>Basidiomycota</taxon>
        <taxon>Agaricomycotina</taxon>
        <taxon>Agaricomycetes</taxon>
        <taxon>Agaricomycetidae</taxon>
        <taxon>Agaricales</taxon>
        <taxon>Marasmiineae</taxon>
        <taxon>Mycenaceae</taxon>
        <taxon>Mycena</taxon>
    </lineage>
</organism>
<name>A0AAD6YC26_9AGAR</name>
<evidence type="ECO:0000313" key="2">
    <source>
        <dbReference type="Proteomes" id="UP001219525"/>
    </source>
</evidence>
<comment type="caution">
    <text evidence="1">The sequence shown here is derived from an EMBL/GenBank/DDBJ whole genome shotgun (WGS) entry which is preliminary data.</text>
</comment>
<protein>
    <submittedName>
        <fullName evidence="1">Uncharacterized protein</fullName>
    </submittedName>
</protein>
<keyword evidence="2" id="KW-1185">Reference proteome</keyword>
<evidence type="ECO:0000313" key="1">
    <source>
        <dbReference type="EMBL" id="KAJ7212733.1"/>
    </source>
</evidence>
<proteinExistence type="predicted"/>
<dbReference type="Proteomes" id="UP001219525">
    <property type="component" value="Unassembled WGS sequence"/>
</dbReference>
<gene>
    <name evidence="1" type="ORF">GGX14DRAFT_393622</name>
</gene>
<dbReference type="EMBL" id="JARJCW010000023">
    <property type="protein sequence ID" value="KAJ7212733.1"/>
    <property type="molecule type" value="Genomic_DNA"/>
</dbReference>
<reference evidence="1" key="1">
    <citation type="submission" date="2023-03" db="EMBL/GenBank/DDBJ databases">
        <title>Massive genome expansion in bonnet fungi (Mycena s.s.) driven by repeated elements and novel gene families across ecological guilds.</title>
        <authorList>
            <consortium name="Lawrence Berkeley National Laboratory"/>
            <person name="Harder C.B."/>
            <person name="Miyauchi S."/>
            <person name="Viragh M."/>
            <person name="Kuo A."/>
            <person name="Thoen E."/>
            <person name="Andreopoulos B."/>
            <person name="Lu D."/>
            <person name="Skrede I."/>
            <person name="Drula E."/>
            <person name="Henrissat B."/>
            <person name="Morin E."/>
            <person name="Kohler A."/>
            <person name="Barry K."/>
            <person name="LaButti K."/>
            <person name="Morin E."/>
            <person name="Salamov A."/>
            <person name="Lipzen A."/>
            <person name="Mereny Z."/>
            <person name="Hegedus B."/>
            <person name="Baldrian P."/>
            <person name="Stursova M."/>
            <person name="Weitz H."/>
            <person name="Taylor A."/>
            <person name="Grigoriev I.V."/>
            <person name="Nagy L.G."/>
            <person name="Martin F."/>
            <person name="Kauserud H."/>
        </authorList>
    </citation>
    <scope>NUCLEOTIDE SEQUENCE</scope>
    <source>
        <strain evidence="1">9144</strain>
    </source>
</reference>